<evidence type="ECO:0000256" key="5">
    <source>
        <dbReference type="ARBA" id="ARBA00014581"/>
    </source>
</evidence>
<keyword evidence="9 15" id="KW-0521">NADP</keyword>
<keyword evidence="8 16" id="KW-0812">Transmembrane</keyword>
<dbReference type="GO" id="GO:0008750">
    <property type="term" value="F:proton-translocating NAD(P)+ transhydrogenase activity"/>
    <property type="evidence" value="ECO:0007669"/>
    <property type="project" value="UniProtKB-EC"/>
</dbReference>
<feature type="domain" description="NADP transhydrogenase beta-like" evidence="17">
    <location>
        <begin position="7"/>
        <end position="455"/>
    </location>
</feature>
<evidence type="ECO:0000256" key="10">
    <source>
        <dbReference type="ARBA" id="ARBA00022967"/>
    </source>
</evidence>
<dbReference type="Proteomes" id="UP000295131">
    <property type="component" value="Unassembled WGS sequence"/>
</dbReference>
<organism evidence="18 19">
    <name type="scientific">Pseudohoeflea suaedae</name>
    <dbReference type="NCBI Taxonomy" id="877384"/>
    <lineage>
        <taxon>Bacteria</taxon>
        <taxon>Pseudomonadati</taxon>
        <taxon>Pseudomonadota</taxon>
        <taxon>Alphaproteobacteria</taxon>
        <taxon>Hyphomicrobiales</taxon>
        <taxon>Rhizobiaceae</taxon>
        <taxon>Pseudohoeflea</taxon>
    </lineage>
</organism>
<comment type="similarity">
    <text evidence="3 15">Belongs to the PNT beta subunit family.</text>
</comment>
<comment type="subcellular location">
    <subcellularLocation>
        <location evidence="2">Cell inner membrane</location>
        <topology evidence="2">Multi-pass membrane protein</topology>
    </subcellularLocation>
</comment>
<feature type="transmembrane region" description="Helical" evidence="16">
    <location>
        <begin position="127"/>
        <end position="148"/>
    </location>
</feature>
<evidence type="ECO:0000256" key="3">
    <source>
        <dbReference type="ARBA" id="ARBA00007919"/>
    </source>
</evidence>
<keyword evidence="19" id="KW-1185">Reference proteome</keyword>
<dbReference type="PANTHER" id="PTHR44758:SF1">
    <property type="entry name" value="NAD(P) TRANSHYDROGENASE SUBUNIT BETA"/>
    <property type="match status" value="1"/>
</dbReference>
<evidence type="ECO:0000256" key="4">
    <source>
        <dbReference type="ARBA" id="ARBA00012943"/>
    </source>
</evidence>
<dbReference type="GO" id="GO:0005886">
    <property type="term" value="C:plasma membrane"/>
    <property type="evidence" value="ECO:0007669"/>
    <property type="project" value="UniProtKB-SubCell"/>
</dbReference>
<protein>
    <recommendedName>
        <fullName evidence="5 15">NAD(P) transhydrogenase subunit beta</fullName>
        <ecNumber evidence="4 15">7.1.1.1</ecNumber>
    </recommendedName>
    <alternativeName>
        <fullName evidence="15">Nicotinamide nucleotide transhydrogenase subunit beta</fullName>
    </alternativeName>
</protein>
<evidence type="ECO:0000256" key="2">
    <source>
        <dbReference type="ARBA" id="ARBA00004429"/>
    </source>
</evidence>
<feature type="transmembrane region" description="Helical" evidence="16">
    <location>
        <begin position="36"/>
        <end position="54"/>
    </location>
</feature>
<dbReference type="GO" id="GO:0050661">
    <property type="term" value="F:NADP binding"/>
    <property type="evidence" value="ECO:0007669"/>
    <property type="project" value="InterPro"/>
</dbReference>
<dbReference type="InterPro" id="IPR034300">
    <property type="entry name" value="PNTB-like"/>
</dbReference>
<evidence type="ECO:0000313" key="19">
    <source>
        <dbReference type="Proteomes" id="UP000295131"/>
    </source>
</evidence>
<evidence type="ECO:0000256" key="12">
    <source>
        <dbReference type="ARBA" id="ARBA00023027"/>
    </source>
</evidence>
<keyword evidence="10 15" id="KW-1278">Translocase</keyword>
<dbReference type="Pfam" id="PF02233">
    <property type="entry name" value="PNTB"/>
    <property type="match status" value="1"/>
</dbReference>
<reference evidence="18 19" key="1">
    <citation type="journal article" date="2013" name="Int. J. Syst. Evol. Microbiol.">
        <title>Hoeflea suaedae sp. nov., an endophytic bacterium isolated from the root of the halophyte Suaeda maritima.</title>
        <authorList>
            <person name="Chung E.J."/>
            <person name="Park J.A."/>
            <person name="Pramanik P."/>
            <person name="Bibi F."/>
            <person name="Jeon C.O."/>
            <person name="Chung Y.R."/>
        </authorList>
    </citation>
    <scope>NUCLEOTIDE SEQUENCE [LARGE SCALE GENOMIC DNA]</scope>
    <source>
        <strain evidence="18 19">YC6898</strain>
    </source>
</reference>
<evidence type="ECO:0000256" key="11">
    <source>
        <dbReference type="ARBA" id="ARBA00022989"/>
    </source>
</evidence>
<evidence type="ECO:0000256" key="15">
    <source>
        <dbReference type="PIRNR" id="PIRNR000204"/>
    </source>
</evidence>
<feature type="transmembrane region" description="Helical" evidence="16">
    <location>
        <begin position="211"/>
        <end position="229"/>
    </location>
</feature>
<feature type="transmembrane region" description="Helical" evidence="16">
    <location>
        <begin position="184"/>
        <end position="204"/>
    </location>
</feature>
<evidence type="ECO:0000256" key="16">
    <source>
        <dbReference type="SAM" id="Phobius"/>
    </source>
</evidence>
<keyword evidence="13 15" id="KW-0472">Membrane</keyword>
<dbReference type="EMBL" id="SMSI01000003">
    <property type="protein sequence ID" value="TDH35252.1"/>
    <property type="molecule type" value="Genomic_DNA"/>
</dbReference>
<keyword evidence="11 16" id="KW-1133">Transmembrane helix</keyword>
<evidence type="ECO:0000313" key="18">
    <source>
        <dbReference type="EMBL" id="TDH35252.1"/>
    </source>
</evidence>
<keyword evidence="12 15" id="KW-0520">NAD</keyword>
<feature type="transmembrane region" description="Helical" evidence="16">
    <location>
        <begin position="60"/>
        <end position="80"/>
    </location>
</feature>
<evidence type="ECO:0000256" key="6">
    <source>
        <dbReference type="ARBA" id="ARBA00022475"/>
    </source>
</evidence>
<comment type="catalytic activity">
    <reaction evidence="14 15">
        <text>NAD(+) + NADPH + H(+)(in) = NADH + NADP(+) + H(+)(out)</text>
        <dbReference type="Rhea" id="RHEA:47992"/>
        <dbReference type="ChEBI" id="CHEBI:15378"/>
        <dbReference type="ChEBI" id="CHEBI:57540"/>
        <dbReference type="ChEBI" id="CHEBI:57783"/>
        <dbReference type="ChEBI" id="CHEBI:57945"/>
        <dbReference type="ChEBI" id="CHEBI:58349"/>
        <dbReference type="EC" id="7.1.1.1"/>
    </reaction>
</comment>
<dbReference type="EC" id="7.1.1.1" evidence="4 15"/>
<keyword evidence="6 15" id="KW-1003">Cell membrane</keyword>
<keyword evidence="7 15" id="KW-0997">Cell inner membrane</keyword>
<dbReference type="InterPro" id="IPR029035">
    <property type="entry name" value="DHS-like_NAD/FAD-binding_dom"/>
</dbReference>
<evidence type="ECO:0000256" key="9">
    <source>
        <dbReference type="ARBA" id="ARBA00022857"/>
    </source>
</evidence>
<feature type="transmembrane region" description="Helical" evidence="16">
    <location>
        <begin position="87"/>
        <end position="107"/>
    </location>
</feature>
<comment type="caution">
    <text evidence="18">The sequence shown here is derived from an EMBL/GenBank/DDBJ whole genome shotgun (WGS) entry which is preliminary data.</text>
</comment>
<gene>
    <name evidence="18" type="ORF">E2A64_15855</name>
</gene>
<dbReference type="Gene3D" id="3.40.50.1220">
    <property type="entry name" value="TPP-binding domain"/>
    <property type="match status" value="1"/>
</dbReference>
<dbReference type="PIRSF" id="PIRSF000204">
    <property type="entry name" value="PNTB"/>
    <property type="match status" value="1"/>
</dbReference>
<dbReference type="InterPro" id="IPR012136">
    <property type="entry name" value="NADH_DH_b"/>
</dbReference>
<evidence type="ECO:0000256" key="13">
    <source>
        <dbReference type="ARBA" id="ARBA00023136"/>
    </source>
</evidence>
<dbReference type="AlphaFoldDB" id="A0A4R5PJ88"/>
<proteinExistence type="inferred from homology"/>
<evidence type="ECO:0000256" key="14">
    <source>
        <dbReference type="ARBA" id="ARBA00048202"/>
    </source>
</evidence>
<evidence type="ECO:0000259" key="17">
    <source>
        <dbReference type="Pfam" id="PF02233"/>
    </source>
</evidence>
<evidence type="ECO:0000256" key="1">
    <source>
        <dbReference type="ARBA" id="ARBA00003943"/>
    </source>
</evidence>
<evidence type="ECO:0000256" key="7">
    <source>
        <dbReference type="ARBA" id="ARBA00022519"/>
    </source>
</evidence>
<evidence type="ECO:0000256" key="8">
    <source>
        <dbReference type="ARBA" id="ARBA00022692"/>
    </source>
</evidence>
<dbReference type="SUPFAM" id="SSF52467">
    <property type="entry name" value="DHS-like NAD/FAD-binding domain"/>
    <property type="match status" value="1"/>
</dbReference>
<dbReference type="OrthoDB" id="9763786at2"/>
<comment type="function">
    <text evidence="1 15">The transhydrogenation between NADH and NADP is coupled to respiration and ATP hydrolysis and functions as a proton pump across the membrane.</text>
</comment>
<feature type="transmembrane region" description="Helical" evidence="16">
    <location>
        <begin position="160"/>
        <end position="178"/>
    </location>
</feature>
<dbReference type="PANTHER" id="PTHR44758">
    <property type="entry name" value="NAD(P) TRANSHYDROGENASE SUBUNIT BETA"/>
    <property type="match status" value="1"/>
</dbReference>
<feature type="transmembrane region" description="Helical" evidence="16">
    <location>
        <begin position="235"/>
        <end position="254"/>
    </location>
</feature>
<feature type="transmembrane region" description="Helical" evidence="16">
    <location>
        <begin position="6"/>
        <end position="24"/>
    </location>
</feature>
<name>A0A4R5PJ88_9HYPH</name>
<sequence length="462" mass="48448">MITTGIQLAYLSSAALFVMALRSLGQPTTARRGMQMAAFGMLVAVCATLVDQRIVSYEWLIVGLVAGGIVGYPLGMWVPMTAMPQRIAFSHAFGALAATFVGVGEYLHGLHAETLSHGQTLALSFEIFLGSLTVTGSLMAFGKLQGILPGAPITFRGQNLFNLSLFAVGLASLVWLVATPYDVTFFMVILVIGTLVGILMVLPIGGADMPVIVSLLNSYAGLAAVATGFALDNNILIVVGALDGASGFILSMAMSKAMNRSFANVLFGAFGSESGGADEGASASGGEMVAIEADDAAIRLAYSQRVIIVPGYGLAVAQAQHQVRELADQLEKRGVDVSFAIHPVAGRMPGHMNVLLAEAGISYEKLLDMDDVNDRFSDADVVLVIGANDVVNPAARTNRSSPIYGMPILNVQDAKSVIVLKRGRGKGFSGVENELFVSPKASMLFGDAKQSIAQLGVEIKQV</sequence>
<accession>A0A4R5PJ88</accession>